<dbReference type="SMART" id="SM00849">
    <property type="entry name" value="Lactamase_B"/>
    <property type="match status" value="1"/>
</dbReference>
<dbReference type="AlphaFoldDB" id="A0A412GUZ1"/>
<dbReference type="Pfam" id="PF12706">
    <property type="entry name" value="Lactamase_B_2"/>
    <property type="match status" value="1"/>
</dbReference>
<keyword evidence="3" id="KW-1185">Reference proteome</keyword>
<dbReference type="PANTHER" id="PTHR42663:SF6">
    <property type="entry name" value="HYDROLASE C777.06C-RELATED"/>
    <property type="match status" value="1"/>
</dbReference>
<protein>
    <submittedName>
        <fullName evidence="2">MBL fold metallo-hydrolase</fullName>
    </submittedName>
</protein>
<dbReference type="GO" id="GO:0016787">
    <property type="term" value="F:hydrolase activity"/>
    <property type="evidence" value="ECO:0007669"/>
    <property type="project" value="UniProtKB-KW"/>
</dbReference>
<comment type="caution">
    <text evidence="2">The sequence shown here is derived from an EMBL/GenBank/DDBJ whole genome shotgun (WGS) entry which is preliminary data.</text>
</comment>
<dbReference type="SUPFAM" id="SSF56281">
    <property type="entry name" value="Metallo-hydrolase/oxidoreductase"/>
    <property type="match status" value="1"/>
</dbReference>
<evidence type="ECO:0000259" key="1">
    <source>
        <dbReference type="SMART" id="SM00849"/>
    </source>
</evidence>
<organism evidence="2 3">
    <name type="scientific">Phocaeicola coprocola</name>
    <dbReference type="NCBI Taxonomy" id="310298"/>
    <lineage>
        <taxon>Bacteria</taxon>
        <taxon>Pseudomonadati</taxon>
        <taxon>Bacteroidota</taxon>
        <taxon>Bacteroidia</taxon>
        <taxon>Bacteroidales</taxon>
        <taxon>Bacteroidaceae</taxon>
        <taxon>Phocaeicola</taxon>
    </lineage>
</organism>
<name>A0A412GUZ1_9BACT</name>
<dbReference type="PROSITE" id="PS51257">
    <property type="entry name" value="PROKAR_LIPOPROTEIN"/>
    <property type="match status" value="1"/>
</dbReference>
<dbReference type="Gene3D" id="3.60.15.10">
    <property type="entry name" value="Ribonuclease Z/Hydroxyacylglutathione hydrolase-like"/>
    <property type="match status" value="1"/>
</dbReference>
<feature type="domain" description="Metallo-beta-lactamase" evidence="1">
    <location>
        <begin position="34"/>
        <end position="228"/>
    </location>
</feature>
<evidence type="ECO:0000313" key="3">
    <source>
        <dbReference type="Proteomes" id="UP000285864"/>
    </source>
</evidence>
<proteinExistence type="predicted"/>
<gene>
    <name evidence="2" type="ORF">DWY20_03720</name>
</gene>
<sequence length="258" mass="29219">MKVTVLGSGTSTGVPQVGCGCPVCTSTDPRDNRLRCSGLIEMEGVRILIDCGPDFREQCIRMNDFRPIDGVLITHEHYDHVGGLDDLRPFCSFRDVPVYAEGYTAERLQRRMPYCFVEHPYPGVPSIPLSVIEPYKPFQVTNLSRHSLEVVPFRVMHGKLPILGYRVGKVAWITDMLTMPDESYEFLQGLDYLFINALRIEPHWTHQSLAEALEQASRIGAGETYFIHMSHHMGLHAEVEKQLPPHVHMAYDGLVVEQ</sequence>
<dbReference type="PANTHER" id="PTHR42663">
    <property type="entry name" value="HYDROLASE C777.06C-RELATED-RELATED"/>
    <property type="match status" value="1"/>
</dbReference>
<evidence type="ECO:0000313" key="2">
    <source>
        <dbReference type="EMBL" id="RGR98688.1"/>
    </source>
</evidence>
<dbReference type="InterPro" id="IPR001279">
    <property type="entry name" value="Metallo-B-lactamas"/>
</dbReference>
<dbReference type="CDD" id="cd16279">
    <property type="entry name" value="metallo-hydrolase-like_MBL-fold"/>
    <property type="match status" value="1"/>
</dbReference>
<dbReference type="Proteomes" id="UP000285864">
    <property type="component" value="Unassembled WGS sequence"/>
</dbReference>
<accession>A0A412GUZ1</accession>
<reference evidence="2 3" key="1">
    <citation type="submission" date="2018-08" db="EMBL/GenBank/DDBJ databases">
        <title>A genome reference for cultivated species of the human gut microbiota.</title>
        <authorList>
            <person name="Zou Y."/>
            <person name="Xue W."/>
            <person name="Luo G."/>
        </authorList>
    </citation>
    <scope>NUCLEOTIDE SEQUENCE [LARGE SCALE GENOMIC DNA]</scope>
    <source>
        <strain evidence="2 3">AF24-2</strain>
    </source>
</reference>
<dbReference type="NCBIfam" id="NF002553">
    <property type="entry name" value="PRK02113.1"/>
    <property type="match status" value="1"/>
</dbReference>
<dbReference type="InterPro" id="IPR036866">
    <property type="entry name" value="RibonucZ/Hydroxyglut_hydro"/>
</dbReference>
<dbReference type="RefSeq" id="WP_040311813.1">
    <property type="nucleotide sequence ID" value="NZ_CABKNL010000060.1"/>
</dbReference>
<keyword evidence="2" id="KW-0378">Hydrolase</keyword>
<dbReference type="EMBL" id="QRUU01000010">
    <property type="protein sequence ID" value="RGR98688.1"/>
    <property type="molecule type" value="Genomic_DNA"/>
</dbReference>